<keyword evidence="4" id="KW-0143">Chaperone</keyword>
<sequence length="149" mass="16751">MNIESPRFGTLQIEPGKIIDFPHGLAGFEDNRRFSLFHPEEQTPQSKYFILQSLDDPEIAFQITDPARLGFSYEIELNDEESALLKLTDPGEIAVAVIVWRDAEVDANPQGTLRASLKAPLLINTRERLGLQHVFTRLDCTLPNSNSNS</sequence>
<dbReference type="InterPro" id="IPR003775">
    <property type="entry name" value="Flagellar_assembly_factor_FliW"/>
</dbReference>
<dbReference type="PANTHER" id="PTHR39190:SF1">
    <property type="entry name" value="FLAGELLAR ASSEMBLY FACTOR FLIW"/>
    <property type="match status" value="1"/>
</dbReference>
<comment type="subcellular location">
    <subcellularLocation>
        <location evidence="4">Cytoplasm</location>
    </subcellularLocation>
</comment>
<evidence type="ECO:0000256" key="2">
    <source>
        <dbReference type="ARBA" id="ARBA00022795"/>
    </source>
</evidence>
<keyword evidence="5" id="KW-0966">Cell projection</keyword>
<comment type="subunit">
    <text evidence="4">Interacts with translational regulator CsrA and flagellin(s).</text>
</comment>
<keyword evidence="6" id="KW-1185">Reference proteome</keyword>
<keyword evidence="3 4" id="KW-0810">Translation regulation</keyword>
<dbReference type="PANTHER" id="PTHR39190">
    <property type="entry name" value="FLAGELLAR ASSEMBLY FACTOR FLIW"/>
    <property type="match status" value="1"/>
</dbReference>
<evidence type="ECO:0000256" key="3">
    <source>
        <dbReference type="ARBA" id="ARBA00022845"/>
    </source>
</evidence>
<dbReference type="GO" id="GO:0006417">
    <property type="term" value="P:regulation of translation"/>
    <property type="evidence" value="ECO:0007669"/>
    <property type="project" value="UniProtKB-KW"/>
</dbReference>
<dbReference type="Gene3D" id="2.30.290.10">
    <property type="entry name" value="BH3618-like"/>
    <property type="match status" value="1"/>
</dbReference>
<dbReference type="AlphaFoldDB" id="A0A7Z7MUI1"/>
<comment type="similarity">
    <text evidence="4">Belongs to the FliW family.</text>
</comment>
<evidence type="ECO:0000313" key="5">
    <source>
        <dbReference type="EMBL" id="SMB22823.1"/>
    </source>
</evidence>
<keyword evidence="2 4" id="KW-1005">Bacterial flagellum biogenesis</keyword>
<comment type="function">
    <text evidence="4">Acts as an anti-CsrA protein, binds CsrA and prevents it from repressing translation of its target genes, one of which is flagellin. Binds to flagellin and participates in the assembly of the flagellum.</text>
</comment>
<name>A0A7Z7MUI1_9PROT</name>
<dbReference type="Pfam" id="PF02623">
    <property type="entry name" value="FliW"/>
    <property type="match status" value="1"/>
</dbReference>
<evidence type="ECO:0000256" key="4">
    <source>
        <dbReference type="HAMAP-Rule" id="MF_01185"/>
    </source>
</evidence>
<keyword evidence="5" id="KW-0282">Flagellum</keyword>
<organism evidence="5 6">
    <name type="scientific">Sterolibacterium denitrificans</name>
    <dbReference type="NCBI Taxonomy" id="157592"/>
    <lineage>
        <taxon>Bacteria</taxon>
        <taxon>Pseudomonadati</taxon>
        <taxon>Pseudomonadota</taxon>
        <taxon>Betaproteobacteria</taxon>
        <taxon>Nitrosomonadales</taxon>
        <taxon>Sterolibacteriaceae</taxon>
        <taxon>Sterolibacterium</taxon>
    </lineage>
</organism>
<dbReference type="GO" id="GO:0044780">
    <property type="term" value="P:bacterial-type flagellum assembly"/>
    <property type="evidence" value="ECO:0007669"/>
    <property type="project" value="UniProtKB-UniRule"/>
</dbReference>
<dbReference type="EMBL" id="LT837803">
    <property type="protein sequence ID" value="SMB22823.1"/>
    <property type="molecule type" value="Genomic_DNA"/>
</dbReference>
<dbReference type="RefSeq" id="WP_154716079.1">
    <property type="nucleotide sequence ID" value="NZ_LT837803.1"/>
</dbReference>
<evidence type="ECO:0000256" key="1">
    <source>
        <dbReference type="ARBA" id="ARBA00022490"/>
    </source>
</evidence>
<dbReference type="GO" id="GO:0005737">
    <property type="term" value="C:cytoplasm"/>
    <property type="evidence" value="ECO:0007669"/>
    <property type="project" value="UniProtKB-SubCell"/>
</dbReference>
<dbReference type="InterPro" id="IPR024046">
    <property type="entry name" value="Flagellar_assmbl_FliW_dom_sf"/>
</dbReference>
<dbReference type="SUPFAM" id="SSF141457">
    <property type="entry name" value="BH3618-like"/>
    <property type="match status" value="1"/>
</dbReference>
<accession>A0A7Z7MUI1</accession>
<protein>
    <recommendedName>
        <fullName evidence="4">Flagellar assembly factor FliW</fullName>
    </recommendedName>
</protein>
<reference evidence="5" key="1">
    <citation type="submission" date="2017-03" db="EMBL/GenBank/DDBJ databases">
        <authorList>
            <consortium name="AG Boll"/>
        </authorList>
    </citation>
    <scope>NUCLEOTIDE SEQUENCE [LARGE SCALE GENOMIC DNA]</scope>
    <source>
        <strain evidence="5">Chol</strain>
    </source>
</reference>
<gene>
    <name evidence="4 5" type="primary">fliW</name>
    <name evidence="5" type="ORF">SDENCHOL_10700</name>
</gene>
<proteinExistence type="inferred from homology"/>
<dbReference type="Proteomes" id="UP000242886">
    <property type="component" value="Chromosome SDENCHOL"/>
</dbReference>
<keyword evidence="5" id="KW-0969">Cilium</keyword>
<keyword evidence="1 4" id="KW-0963">Cytoplasm</keyword>
<evidence type="ECO:0000313" key="6">
    <source>
        <dbReference type="Proteomes" id="UP000242886"/>
    </source>
</evidence>
<dbReference type="HAMAP" id="MF_01185">
    <property type="entry name" value="FliW"/>
    <property type="match status" value="1"/>
</dbReference>